<keyword evidence="2" id="KW-1185">Reference proteome</keyword>
<dbReference type="AlphaFoldDB" id="A0A225WAE8"/>
<protein>
    <submittedName>
        <fullName evidence="1">Cysteine protease</fullName>
    </submittedName>
</protein>
<keyword evidence="1" id="KW-0645">Protease</keyword>
<sequence length="45" mass="5147">MQSDMYNCGIYVMAAFEKFCGGAIIEGDSRQHLIKLRLRYMGLCI</sequence>
<name>A0A225WAE8_9STRA</name>
<proteinExistence type="predicted"/>
<dbReference type="EMBL" id="NBNE01001445">
    <property type="protein sequence ID" value="OWZ13987.1"/>
    <property type="molecule type" value="Genomic_DNA"/>
</dbReference>
<accession>A0A225WAE8</accession>
<evidence type="ECO:0000313" key="2">
    <source>
        <dbReference type="Proteomes" id="UP000198211"/>
    </source>
</evidence>
<gene>
    <name evidence="1" type="ORF">PHMEG_00012602</name>
</gene>
<dbReference type="OrthoDB" id="94679at2759"/>
<organism evidence="1 2">
    <name type="scientific">Phytophthora megakarya</name>
    <dbReference type="NCBI Taxonomy" id="4795"/>
    <lineage>
        <taxon>Eukaryota</taxon>
        <taxon>Sar</taxon>
        <taxon>Stramenopiles</taxon>
        <taxon>Oomycota</taxon>
        <taxon>Peronosporomycetes</taxon>
        <taxon>Peronosporales</taxon>
        <taxon>Peronosporaceae</taxon>
        <taxon>Phytophthora</taxon>
    </lineage>
</organism>
<dbReference type="Proteomes" id="UP000198211">
    <property type="component" value="Unassembled WGS sequence"/>
</dbReference>
<dbReference type="GO" id="GO:0006508">
    <property type="term" value="P:proteolysis"/>
    <property type="evidence" value="ECO:0007669"/>
    <property type="project" value="UniProtKB-KW"/>
</dbReference>
<dbReference type="GO" id="GO:0008233">
    <property type="term" value="F:peptidase activity"/>
    <property type="evidence" value="ECO:0007669"/>
    <property type="project" value="UniProtKB-KW"/>
</dbReference>
<evidence type="ECO:0000313" key="1">
    <source>
        <dbReference type="EMBL" id="OWZ13987.1"/>
    </source>
</evidence>
<reference evidence="2" key="1">
    <citation type="submission" date="2017-03" db="EMBL/GenBank/DDBJ databases">
        <title>Phytopthora megakarya and P. palmivora, two closely related causual agents of cacao black pod achieved similar genome size and gene model numbers by different mechanisms.</title>
        <authorList>
            <person name="Ali S."/>
            <person name="Shao J."/>
            <person name="Larry D.J."/>
            <person name="Kronmiller B."/>
            <person name="Shen D."/>
            <person name="Strem M.D."/>
            <person name="Melnick R.L."/>
            <person name="Guiltinan M.J."/>
            <person name="Tyler B.M."/>
            <person name="Meinhardt L.W."/>
            <person name="Bailey B.A."/>
        </authorList>
    </citation>
    <scope>NUCLEOTIDE SEQUENCE [LARGE SCALE GENOMIC DNA]</scope>
    <source>
        <strain evidence="2">zdho120</strain>
    </source>
</reference>
<comment type="caution">
    <text evidence="1">The sequence shown here is derived from an EMBL/GenBank/DDBJ whole genome shotgun (WGS) entry which is preliminary data.</text>
</comment>
<keyword evidence="1" id="KW-0378">Hydrolase</keyword>